<accession>A0A8H7D3Y3</accession>
<dbReference type="OrthoDB" id="2745898at2759"/>
<organism evidence="1 2">
    <name type="scientific">Mycena venus</name>
    <dbReference type="NCBI Taxonomy" id="2733690"/>
    <lineage>
        <taxon>Eukaryota</taxon>
        <taxon>Fungi</taxon>
        <taxon>Dikarya</taxon>
        <taxon>Basidiomycota</taxon>
        <taxon>Agaricomycotina</taxon>
        <taxon>Agaricomycetes</taxon>
        <taxon>Agaricomycetidae</taxon>
        <taxon>Agaricales</taxon>
        <taxon>Marasmiineae</taxon>
        <taxon>Mycenaceae</taxon>
        <taxon>Mycena</taxon>
    </lineage>
</organism>
<keyword evidence="2" id="KW-1185">Reference proteome</keyword>
<evidence type="ECO:0000313" key="1">
    <source>
        <dbReference type="EMBL" id="KAF7358091.1"/>
    </source>
</evidence>
<reference evidence="1" key="1">
    <citation type="submission" date="2020-05" db="EMBL/GenBank/DDBJ databases">
        <title>Mycena genomes resolve the evolution of fungal bioluminescence.</title>
        <authorList>
            <person name="Tsai I.J."/>
        </authorList>
    </citation>
    <scope>NUCLEOTIDE SEQUENCE</scope>
    <source>
        <strain evidence="1">CCC161011</strain>
    </source>
</reference>
<name>A0A8H7D3Y3_9AGAR</name>
<proteinExistence type="predicted"/>
<dbReference type="Proteomes" id="UP000620124">
    <property type="component" value="Unassembled WGS sequence"/>
</dbReference>
<dbReference type="EMBL" id="JACAZI010000006">
    <property type="protein sequence ID" value="KAF7358091.1"/>
    <property type="molecule type" value="Genomic_DNA"/>
</dbReference>
<protein>
    <submittedName>
        <fullName evidence="1">Uncharacterized protein</fullName>
    </submittedName>
</protein>
<evidence type="ECO:0000313" key="2">
    <source>
        <dbReference type="Proteomes" id="UP000620124"/>
    </source>
</evidence>
<dbReference type="AlphaFoldDB" id="A0A8H7D3Y3"/>
<gene>
    <name evidence="1" type="ORF">MVEN_00857100</name>
</gene>
<comment type="caution">
    <text evidence="1">The sequence shown here is derived from an EMBL/GenBank/DDBJ whole genome shotgun (WGS) entry which is preliminary data.</text>
</comment>
<sequence length="266" mass="29296">MPGFPSVLVDFLSRQKLETLRVEFLRGISLSVFLGFLTAPRALSLMSVSVSVQSPLRQNTRAPPLHNVSTLDTLILDTGTNFVDEILVAPQPKLCLANLRHLSIVAHEETSNRIISCVASTLVTLRIRFLGALETTLSTRFELESSLPFLRSVRFSLDRRGVPFSNWIPAILPFLSPSISLALSEIAIGYWPTQRRPSAEDLAPVDVAVATHPASPQITYRPCFFADQGNDVVRHEAVVREGMSRAGESERLFIEADIYDSGVVPG</sequence>